<dbReference type="SMART" id="SM00636">
    <property type="entry name" value="Glyco_18"/>
    <property type="match status" value="1"/>
</dbReference>
<reference evidence="7" key="1">
    <citation type="submission" date="2022-06" db="EMBL/GenBank/DDBJ databases">
        <title>Solitalea sp. MAHUQ-68 isolated from rhizospheric soil.</title>
        <authorList>
            <person name="Huq M.A."/>
        </authorList>
    </citation>
    <scope>NUCLEOTIDE SEQUENCE</scope>
    <source>
        <strain evidence="7">MAHUQ-68</strain>
    </source>
</reference>
<organism evidence="7 8">
    <name type="scientific">Solitalea agri</name>
    <dbReference type="NCBI Taxonomy" id="2953739"/>
    <lineage>
        <taxon>Bacteria</taxon>
        <taxon>Pseudomonadati</taxon>
        <taxon>Bacteroidota</taxon>
        <taxon>Sphingobacteriia</taxon>
        <taxon>Sphingobacteriales</taxon>
        <taxon>Sphingobacteriaceae</taxon>
        <taxon>Solitalea</taxon>
    </lineage>
</organism>
<dbReference type="InterPro" id="IPR001173">
    <property type="entry name" value="Glyco_trans_2-like"/>
</dbReference>
<dbReference type="Gene3D" id="3.10.50.10">
    <property type="match status" value="1"/>
</dbReference>
<feature type="transmembrane region" description="Helical" evidence="4">
    <location>
        <begin position="20"/>
        <end position="43"/>
    </location>
</feature>
<dbReference type="SUPFAM" id="SSF51445">
    <property type="entry name" value="(Trans)glycosidases"/>
    <property type="match status" value="1"/>
</dbReference>
<dbReference type="EC" id="2.4.-.-" evidence="7"/>
<dbReference type="InterPro" id="IPR011330">
    <property type="entry name" value="Glyco_hydro/deAcase_b/a-brl"/>
</dbReference>
<feature type="domain" description="NodB homology" evidence="5">
    <location>
        <begin position="488"/>
        <end position="676"/>
    </location>
</feature>
<feature type="domain" description="GH18" evidence="6">
    <location>
        <begin position="110"/>
        <end position="416"/>
    </location>
</feature>
<dbReference type="GO" id="GO:0005975">
    <property type="term" value="P:carbohydrate metabolic process"/>
    <property type="evidence" value="ECO:0007669"/>
    <property type="project" value="InterPro"/>
</dbReference>
<dbReference type="PROSITE" id="PS51677">
    <property type="entry name" value="NODB"/>
    <property type="match status" value="1"/>
</dbReference>
<evidence type="ECO:0000259" key="5">
    <source>
        <dbReference type="PROSITE" id="PS51677"/>
    </source>
</evidence>
<dbReference type="SUPFAM" id="SSF53448">
    <property type="entry name" value="Nucleotide-diphospho-sugar transferases"/>
    <property type="match status" value="1"/>
</dbReference>
<dbReference type="RefSeq" id="WP_252585938.1">
    <property type="nucleotide sequence ID" value="NZ_JAMWYS010000007.1"/>
</dbReference>
<evidence type="ECO:0000313" key="7">
    <source>
        <dbReference type="EMBL" id="MCO4291706.1"/>
    </source>
</evidence>
<feature type="transmembrane region" description="Helical" evidence="4">
    <location>
        <begin position="1078"/>
        <end position="1101"/>
    </location>
</feature>
<dbReference type="Gene3D" id="3.20.20.370">
    <property type="entry name" value="Glycoside hydrolase/deacetylase"/>
    <property type="match status" value="1"/>
</dbReference>
<dbReference type="EMBL" id="JAMWYS010000007">
    <property type="protein sequence ID" value="MCO4291706.1"/>
    <property type="molecule type" value="Genomic_DNA"/>
</dbReference>
<keyword evidence="2 7" id="KW-0328">Glycosyltransferase</keyword>
<dbReference type="InterPro" id="IPR029070">
    <property type="entry name" value="Chitinase_insertion_sf"/>
</dbReference>
<dbReference type="AlphaFoldDB" id="A0A9X2F3I0"/>
<evidence type="ECO:0000256" key="2">
    <source>
        <dbReference type="ARBA" id="ARBA00022676"/>
    </source>
</evidence>
<accession>A0A9X2F3I0</accession>
<dbReference type="PANTHER" id="PTHR43630:SF1">
    <property type="entry name" value="POLY-BETA-1,6-N-ACETYL-D-GLUCOSAMINE SYNTHASE"/>
    <property type="match status" value="1"/>
</dbReference>
<keyword evidence="4" id="KW-0472">Membrane</keyword>
<feature type="transmembrane region" description="Helical" evidence="4">
    <location>
        <begin position="1006"/>
        <end position="1029"/>
    </location>
</feature>
<gene>
    <name evidence="7" type="ORF">NF867_02380</name>
</gene>
<dbReference type="InterPro" id="IPR011583">
    <property type="entry name" value="Chitinase_II/V-like_cat"/>
</dbReference>
<dbReference type="Pfam" id="PF00535">
    <property type="entry name" value="Glycos_transf_2"/>
    <property type="match status" value="1"/>
</dbReference>
<dbReference type="InterPro" id="IPR017853">
    <property type="entry name" value="GH"/>
</dbReference>
<dbReference type="GO" id="GO:0016757">
    <property type="term" value="F:glycosyltransferase activity"/>
    <property type="evidence" value="ECO:0007669"/>
    <property type="project" value="UniProtKB-KW"/>
</dbReference>
<dbReference type="Gene3D" id="3.90.550.10">
    <property type="entry name" value="Spore Coat Polysaccharide Biosynthesis Protein SpsA, Chain A"/>
    <property type="match status" value="1"/>
</dbReference>
<sequence>MSEFKRQVFQTSNTKRWKRFLWVIRLLLFFFIILGITFGIALWRSSGTTLPKLSNKNLAYKKILNPDDPIMFRNAQNQSFEKLRARLYHSKPREIKMHSHHNSSPQQPMAIRAAYYVNWDAQSFASLKNHFDQMNMIMPEWFFITDTSDVVQTNIDDAALELMKRHKVSIVPMISNFSNEKWNGANVHRIISSPEKRHQFISSVIIALNKYKFQGVNLDLEELTETSDENLKEFQKEIYTALHAKGFLVTQDIAPNNEDYNPKTVSAYNDYVCLMAYDQHYSTSKPGPIAQEHWIETVIDQTTQQIPEEKIILCLAAYGYDWAKDSEGEDITYQEALTTAAESDGKIKYNNDDYNLSYTYADDADVEHQVFFADAATDFNTMITARDAHLAGVSLWRLGSEDPRVWSFYKKDLYDPKVQLFDQQQMQNLKGGTDVDYLGEGEVLDILSSPQDGRINVTFDQKNNLITEQQYEKLPTSYVVKKFGIGKKQILLTFDDGPDEHYTPAILNILNKENVPASFFMIGENAENNIPLVKQIYKDGYEIGNHTFTHPNLALITPERQRLELNATRRLIECITGHSTVLFRPPFNADAEPQSFAEIEPVAMSKKDHYITIGESIDPRDWEKDVSADSIYQRVIDQQNLGSIILLHDAGGDRSATIEALPRIIHYFKNKGYSFITIADLLGKKRGDLMPALGNSKDRMLSDMNYLLAMSMFYFQHAIEALFIMGIILSIVRMLSIGILAYMQKKKKIIDSRQTPGVSIIVPAYNEEVNAVKTITNLLNISYPEFEVIFVDDGSKDNTYAMVDSHFSNNAKVTVLTKPNGGKASALNFGIAQANYDYVVCIDADTLLKSDAVTELMKKFSTEDVVGVAGNVKVGNEFNLLTQWQSIEYLTAQNFDRRAFDLLNCITVIPGANGAFKKSALVEAGMFTNDTLAEDCDLTIRLLKNGGRIVYAPKAIAVTEAPETFKMFMKQRFRWTFGIMQSFWKHRNVCFNANYKTLGMVAMPNLLIFQLLMPLISPLADLLMLYALFSGGATYVFGYYLVFILIDALGAAIACSFEKEPIYKLWLLIPQRFVYRQLLYVVLIKALLNAMKGELMSWGVLKRSGSVELTT</sequence>
<comment type="similarity">
    <text evidence="1">Belongs to the glycosyltransferase 2 family.</text>
</comment>
<dbReference type="CDD" id="cd06423">
    <property type="entry name" value="CESA_like"/>
    <property type="match status" value="1"/>
</dbReference>
<dbReference type="Pfam" id="PF00704">
    <property type="entry name" value="Glyco_hydro_18"/>
    <property type="match status" value="1"/>
</dbReference>
<dbReference type="GO" id="GO:0008061">
    <property type="term" value="F:chitin binding"/>
    <property type="evidence" value="ECO:0007669"/>
    <property type="project" value="InterPro"/>
</dbReference>
<keyword evidence="4" id="KW-0812">Transmembrane</keyword>
<dbReference type="CDD" id="cd10962">
    <property type="entry name" value="CE4_GT2-like"/>
    <property type="match status" value="1"/>
</dbReference>
<keyword evidence="4" id="KW-1133">Transmembrane helix</keyword>
<dbReference type="GO" id="GO:0016810">
    <property type="term" value="F:hydrolase activity, acting on carbon-nitrogen (but not peptide) bonds"/>
    <property type="evidence" value="ECO:0007669"/>
    <property type="project" value="InterPro"/>
</dbReference>
<dbReference type="InterPro" id="IPR002509">
    <property type="entry name" value="NODB_dom"/>
</dbReference>
<evidence type="ECO:0000256" key="3">
    <source>
        <dbReference type="ARBA" id="ARBA00022679"/>
    </source>
</evidence>
<name>A0A9X2F3I0_9SPHI</name>
<evidence type="ECO:0000256" key="1">
    <source>
        <dbReference type="ARBA" id="ARBA00006739"/>
    </source>
</evidence>
<dbReference type="SUPFAM" id="SSF88713">
    <property type="entry name" value="Glycoside hydrolase/deacetylase"/>
    <property type="match status" value="1"/>
</dbReference>
<dbReference type="PANTHER" id="PTHR43630">
    <property type="entry name" value="POLY-BETA-1,6-N-ACETYL-D-GLUCOSAMINE SYNTHASE"/>
    <property type="match status" value="1"/>
</dbReference>
<feature type="transmembrane region" description="Helical" evidence="4">
    <location>
        <begin position="1035"/>
        <end position="1057"/>
    </location>
</feature>
<keyword evidence="3 7" id="KW-0808">Transferase</keyword>
<evidence type="ECO:0000313" key="8">
    <source>
        <dbReference type="Proteomes" id="UP001155182"/>
    </source>
</evidence>
<dbReference type="InterPro" id="IPR001223">
    <property type="entry name" value="Glyco_hydro18_cat"/>
</dbReference>
<evidence type="ECO:0000259" key="6">
    <source>
        <dbReference type="PROSITE" id="PS51910"/>
    </source>
</evidence>
<dbReference type="Pfam" id="PF01522">
    <property type="entry name" value="Polysacc_deac_1"/>
    <property type="match status" value="1"/>
</dbReference>
<proteinExistence type="inferred from homology"/>
<protein>
    <submittedName>
        <fullName evidence="7">Glycosyltransferase</fullName>
        <ecNumber evidence="7">2.4.-.-</ecNumber>
    </submittedName>
</protein>
<dbReference type="PROSITE" id="PS51910">
    <property type="entry name" value="GH18_2"/>
    <property type="match status" value="1"/>
</dbReference>
<dbReference type="Proteomes" id="UP001155182">
    <property type="component" value="Unassembled WGS sequence"/>
</dbReference>
<comment type="caution">
    <text evidence="7">The sequence shown here is derived from an EMBL/GenBank/DDBJ whole genome shotgun (WGS) entry which is preliminary data.</text>
</comment>
<dbReference type="Gene3D" id="3.20.20.80">
    <property type="entry name" value="Glycosidases"/>
    <property type="match status" value="1"/>
</dbReference>
<feature type="transmembrane region" description="Helical" evidence="4">
    <location>
        <begin position="721"/>
        <end position="743"/>
    </location>
</feature>
<dbReference type="InterPro" id="IPR029044">
    <property type="entry name" value="Nucleotide-diphossugar_trans"/>
</dbReference>
<evidence type="ECO:0000256" key="4">
    <source>
        <dbReference type="SAM" id="Phobius"/>
    </source>
</evidence>
<keyword evidence="8" id="KW-1185">Reference proteome</keyword>